<dbReference type="AlphaFoldDB" id="A0AAV7QCM3"/>
<dbReference type="Proteomes" id="UP001066276">
    <property type="component" value="Chromosome 6"/>
</dbReference>
<gene>
    <name evidence="1" type="ORF">NDU88_004542</name>
</gene>
<dbReference type="EMBL" id="JANPWB010000010">
    <property type="protein sequence ID" value="KAJ1138151.1"/>
    <property type="molecule type" value="Genomic_DNA"/>
</dbReference>
<evidence type="ECO:0000313" key="1">
    <source>
        <dbReference type="EMBL" id="KAJ1138151.1"/>
    </source>
</evidence>
<accession>A0AAV7QCM3</accession>
<reference evidence="1" key="1">
    <citation type="journal article" date="2022" name="bioRxiv">
        <title>Sequencing and chromosome-scale assembly of the giantPleurodeles waltlgenome.</title>
        <authorList>
            <person name="Brown T."/>
            <person name="Elewa A."/>
            <person name="Iarovenko S."/>
            <person name="Subramanian E."/>
            <person name="Araus A.J."/>
            <person name="Petzold A."/>
            <person name="Susuki M."/>
            <person name="Suzuki K.-i.T."/>
            <person name="Hayashi T."/>
            <person name="Toyoda A."/>
            <person name="Oliveira C."/>
            <person name="Osipova E."/>
            <person name="Leigh N.D."/>
            <person name="Simon A."/>
            <person name="Yun M.H."/>
        </authorList>
    </citation>
    <scope>NUCLEOTIDE SEQUENCE</scope>
    <source>
        <strain evidence="1">20211129_DDA</strain>
        <tissue evidence="1">Liver</tissue>
    </source>
</reference>
<protein>
    <submittedName>
        <fullName evidence="1">Uncharacterized protein</fullName>
    </submittedName>
</protein>
<sequence length="137" mass="15003">MEPWEMDLSTSNGTELDSFGPPYVIEIEGFIRLMRASGEMGPDEEPMAKIKQELLLWQEFPTRSSASAIHKGNEDGLILRGSSSVVASFGLTVRKLDDGAFLLRCLASEQSVVLQFRRQASGRVLCSAQGGWGGLRP</sequence>
<organism evidence="1 2">
    <name type="scientific">Pleurodeles waltl</name>
    <name type="common">Iberian ribbed newt</name>
    <dbReference type="NCBI Taxonomy" id="8319"/>
    <lineage>
        <taxon>Eukaryota</taxon>
        <taxon>Metazoa</taxon>
        <taxon>Chordata</taxon>
        <taxon>Craniata</taxon>
        <taxon>Vertebrata</taxon>
        <taxon>Euteleostomi</taxon>
        <taxon>Amphibia</taxon>
        <taxon>Batrachia</taxon>
        <taxon>Caudata</taxon>
        <taxon>Salamandroidea</taxon>
        <taxon>Salamandridae</taxon>
        <taxon>Pleurodelinae</taxon>
        <taxon>Pleurodeles</taxon>
    </lineage>
</organism>
<name>A0AAV7QCM3_PLEWA</name>
<proteinExistence type="predicted"/>
<comment type="caution">
    <text evidence="1">The sequence shown here is derived from an EMBL/GenBank/DDBJ whole genome shotgun (WGS) entry which is preliminary data.</text>
</comment>
<keyword evidence="2" id="KW-1185">Reference proteome</keyword>
<evidence type="ECO:0000313" key="2">
    <source>
        <dbReference type="Proteomes" id="UP001066276"/>
    </source>
</evidence>